<protein>
    <submittedName>
        <fullName evidence="1">RrF2 family transcriptional regulator</fullName>
    </submittedName>
</protein>
<dbReference type="Pfam" id="PF02082">
    <property type="entry name" value="Rrf2"/>
    <property type="match status" value="1"/>
</dbReference>
<dbReference type="InterPro" id="IPR000944">
    <property type="entry name" value="Tscrpt_reg_Rrf2"/>
</dbReference>
<name>A0ABW1WGU8_9BACL</name>
<dbReference type="PROSITE" id="PS51197">
    <property type="entry name" value="HTH_RRF2_2"/>
    <property type="match status" value="1"/>
</dbReference>
<keyword evidence="2" id="KW-1185">Reference proteome</keyword>
<dbReference type="PANTHER" id="PTHR33221">
    <property type="entry name" value="WINGED HELIX-TURN-HELIX TRANSCRIPTIONAL REGULATOR, RRF2 FAMILY"/>
    <property type="match status" value="1"/>
</dbReference>
<dbReference type="Gene3D" id="1.10.10.10">
    <property type="entry name" value="Winged helix-like DNA-binding domain superfamily/Winged helix DNA-binding domain"/>
    <property type="match status" value="1"/>
</dbReference>
<dbReference type="Proteomes" id="UP001596267">
    <property type="component" value="Unassembled WGS sequence"/>
</dbReference>
<organism evidence="1 2">
    <name type="scientific">Sporolactobacillus kofuensis</name>
    <dbReference type="NCBI Taxonomy" id="269672"/>
    <lineage>
        <taxon>Bacteria</taxon>
        <taxon>Bacillati</taxon>
        <taxon>Bacillota</taxon>
        <taxon>Bacilli</taxon>
        <taxon>Bacillales</taxon>
        <taxon>Sporolactobacillaceae</taxon>
        <taxon>Sporolactobacillus</taxon>
    </lineage>
</organism>
<dbReference type="SUPFAM" id="SSF46785">
    <property type="entry name" value="Winged helix' DNA-binding domain"/>
    <property type="match status" value="1"/>
</dbReference>
<proteinExistence type="predicted"/>
<dbReference type="EMBL" id="JBHSTQ010000006">
    <property type="protein sequence ID" value="MFC6386419.1"/>
    <property type="molecule type" value="Genomic_DNA"/>
</dbReference>
<reference evidence="2" key="1">
    <citation type="journal article" date="2019" name="Int. J. Syst. Evol. Microbiol.">
        <title>The Global Catalogue of Microorganisms (GCM) 10K type strain sequencing project: providing services to taxonomists for standard genome sequencing and annotation.</title>
        <authorList>
            <consortium name="The Broad Institute Genomics Platform"/>
            <consortium name="The Broad Institute Genome Sequencing Center for Infectious Disease"/>
            <person name="Wu L."/>
            <person name="Ma J."/>
        </authorList>
    </citation>
    <scope>NUCLEOTIDE SEQUENCE [LARGE SCALE GENOMIC DNA]</scope>
    <source>
        <strain evidence="2">CCUG 42001</strain>
    </source>
</reference>
<dbReference type="InterPro" id="IPR036390">
    <property type="entry name" value="WH_DNA-bd_sf"/>
</dbReference>
<dbReference type="NCBIfam" id="TIGR00738">
    <property type="entry name" value="rrf2_super"/>
    <property type="match status" value="1"/>
</dbReference>
<dbReference type="InterPro" id="IPR036388">
    <property type="entry name" value="WH-like_DNA-bd_sf"/>
</dbReference>
<sequence>MKMKSGVEQAICILAMLATQVNQDPIKSFVLSERLKVSDSFLKKIVRRLVVAGLVESSASKEGGFSLAKSPSEITMLDIFEAIEGKQSAIQPLHLAEHVFFANDSVITKENEVLNIFYEAERLFKDKLNQFSLTDVLTSHDYEKKMFDWKNIMSELGQ</sequence>
<dbReference type="RefSeq" id="WP_253054255.1">
    <property type="nucleotide sequence ID" value="NZ_JAMXWN010000006.1"/>
</dbReference>
<gene>
    <name evidence="1" type="ORF">ACFP7A_07385</name>
</gene>
<evidence type="ECO:0000313" key="1">
    <source>
        <dbReference type="EMBL" id="MFC6386419.1"/>
    </source>
</evidence>
<comment type="caution">
    <text evidence="1">The sequence shown here is derived from an EMBL/GenBank/DDBJ whole genome shotgun (WGS) entry which is preliminary data.</text>
</comment>
<accession>A0ABW1WGU8</accession>
<evidence type="ECO:0000313" key="2">
    <source>
        <dbReference type="Proteomes" id="UP001596267"/>
    </source>
</evidence>
<dbReference type="PANTHER" id="PTHR33221:SF15">
    <property type="entry name" value="HTH-TYPE TRANSCRIPTIONAL REGULATOR YWGB-RELATED"/>
    <property type="match status" value="1"/>
</dbReference>